<dbReference type="SUPFAM" id="SSF50353">
    <property type="entry name" value="Cytokine"/>
    <property type="match status" value="1"/>
</dbReference>
<dbReference type="OrthoDB" id="6158176at2759"/>
<dbReference type="Proteomes" id="UP000275408">
    <property type="component" value="Unassembled WGS sequence"/>
</dbReference>
<dbReference type="InterPro" id="IPR002209">
    <property type="entry name" value="Fibroblast_GF_fam"/>
</dbReference>
<dbReference type="GO" id="GO:0008083">
    <property type="term" value="F:growth factor activity"/>
    <property type="evidence" value="ECO:0007669"/>
    <property type="project" value="InterPro"/>
</dbReference>
<dbReference type="InterPro" id="IPR056378">
    <property type="entry name" value="Let-756-like_FGF"/>
</dbReference>
<organism evidence="3 4">
    <name type="scientific">Pocillopora damicornis</name>
    <name type="common">Cauliflower coral</name>
    <name type="synonym">Millepora damicornis</name>
    <dbReference type="NCBI Taxonomy" id="46731"/>
    <lineage>
        <taxon>Eukaryota</taxon>
        <taxon>Metazoa</taxon>
        <taxon>Cnidaria</taxon>
        <taxon>Anthozoa</taxon>
        <taxon>Hexacorallia</taxon>
        <taxon>Scleractinia</taxon>
        <taxon>Astrocoeniina</taxon>
        <taxon>Pocilloporidae</taxon>
        <taxon>Pocillopora</taxon>
    </lineage>
</organism>
<accession>A0A3M6V6E9</accession>
<sequence length="225" mass="25718">MRGVEPMKRRRSSSSTTHTNDSFDCFVMALLRLGVLLIACFFFVVSCLSSSTVQGTPVNPKFRSSEDGLSRQPRSSNAMNKLFVDPTATLRGRLYSRTGYFLEILKNGTVQATMNNSSEYTKLEMQSYNKTLKRFKGILSQNFLACELRGRKRGRFIGRGNLSIDSLFVEHMEENHYLTYRPFNIINIYNNTGYLAIKSNGKFRRVERAEPGMYASQFTFLPFNA</sequence>
<proteinExistence type="inferred from homology"/>
<evidence type="ECO:0000256" key="2">
    <source>
        <dbReference type="SAM" id="MobiDB-lite"/>
    </source>
</evidence>
<gene>
    <name evidence="3" type="ORF">pdam_00003538</name>
</gene>
<dbReference type="CDD" id="cd00058">
    <property type="entry name" value="beta-trefoil_FGF"/>
    <property type="match status" value="1"/>
</dbReference>
<feature type="region of interest" description="Disordered" evidence="2">
    <location>
        <begin position="52"/>
        <end position="74"/>
    </location>
</feature>
<evidence type="ECO:0000313" key="4">
    <source>
        <dbReference type="Proteomes" id="UP000275408"/>
    </source>
</evidence>
<dbReference type="InterPro" id="IPR008996">
    <property type="entry name" value="IL1/FGF"/>
</dbReference>
<name>A0A3M6V6E9_POCDA</name>
<evidence type="ECO:0008006" key="5">
    <source>
        <dbReference type="Google" id="ProtNLM"/>
    </source>
</evidence>
<dbReference type="AlphaFoldDB" id="A0A3M6V6E9"/>
<reference evidence="3 4" key="1">
    <citation type="journal article" date="2018" name="Sci. Rep.">
        <title>Comparative analysis of the Pocillopora damicornis genome highlights role of immune system in coral evolution.</title>
        <authorList>
            <person name="Cunning R."/>
            <person name="Bay R.A."/>
            <person name="Gillette P."/>
            <person name="Baker A.C."/>
            <person name="Traylor-Knowles N."/>
        </authorList>
    </citation>
    <scope>NUCLEOTIDE SEQUENCE [LARGE SCALE GENOMIC DNA]</scope>
    <source>
        <strain evidence="3">RSMAS</strain>
        <tissue evidence="3">Whole animal</tissue>
    </source>
</reference>
<dbReference type="Gene3D" id="2.80.10.50">
    <property type="match status" value="1"/>
</dbReference>
<protein>
    <recommendedName>
        <fullName evidence="5">Fibroblast growth factor</fullName>
    </recommendedName>
</protein>
<evidence type="ECO:0000256" key="1">
    <source>
        <dbReference type="ARBA" id="ARBA00007936"/>
    </source>
</evidence>
<dbReference type="SMART" id="SM00442">
    <property type="entry name" value="FGF"/>
    <property type="match status" value="1"/>
</dbReference>
<keyword evidence="4" id="KW-1185">Reference proteome</keyword>
<evidence type="ECO:0000313" key="3">
    <source>
        <dbReference type="EMBL" id="RMX61451.1"/>
    </source>
</evidence>
<comment type="similarity">
    <text evidence="1">Belongs to the heparin-binding growth factors family.</text>
</comment>
<dbReference type="Pfam" id="PF00167">
    <property type="entry name" value="FGF"/>
    <property type="match status" value="1"/>
</dbReference>
<dbReference type="STRING" id="46731.A0A3M6V6E9"/>
<dbReference type="PANTHER" id="PTHR11486">
    <property type="entry name" value="FIBROBLAST GROWTH FACTOR"/>
    <property type="match status" value="1"/>
</dbReference>
<dbReference type="EMBL" id="RCHS01000010">
    <property type="protein sequence ID" value="RMX61451.1"/>
    <property type="molecule type" value="Genomic_DNA"/>
</dbReference>
<comment type="caution">
    <text evidence="3">The sequence shown here is derived from an EMBL/GenBank/DDBJ whole genome shotgun (WGS) entry which is preliminary data.</text>
</comment>